<dbReference type="InterPro" id="IPR004117">
    <property type="entry name" value="7tm6_olfct_rcpt"/>
</dbReference>
<dbReference type="AlphaFoldDB" id="A0A385H6Q5"/>
<dbReference type="GO" id="GO:0004984">
    <property type="term" value="F:olfactory receptor activity"/>
    <property type="evidence" value="ECO:0007669"/>
    <property type="project" value="InterPro"/>
</dbReference>
<comment type="subcellular location">
    <subcellularLocation>
        <location evidence="1 10">Cell membrane</location>
        <topology evidence="1 10">Multi-pass membrane protein</topology>
    </subcellularLocation>
</comment>
<evidence type="ECO:0000256" key="6">
    <source>
        <dbReference type="ARBA" id="ARBA00022989"/>
    </source>
</evidence>
<keyword evidence="3 10" id="KW-0716">Sensory transduction</keyword>
<keyword evidence="4 10" id="KW-0812">Transmembrane</keyword>
<reference evidence="11" key="1">
    <citation type="submission" date="2017-10" db="EMBL/GenBank/DDBJ databases">
        <authorList>
            <person name="Banno H."/>
            <person name="Chua N.-H."/>
        </authorList>
    </citation>
    <scope>NUCLEOTIDE SEQUENCE</scope>
</reference>
<sequence length="437" mass="49624">MGLLSGLNALLDRLDSEHHGPSYREVILKEYYYLMPISCIYNSLRGWWRVFTTVQFWTYMTILIVHALLLGISSVYLFEISFVLFNQAIHFMILLTLAASVLICALRGRKELAICHRSIYEGFFDYHEQVGTDAALRIHQEMMAERSILLKLPLAVGLVVGTIVVAAPFLDDYGTFSVSEIQLDYVDTEVPVPMYYPFLRENKFLELVLAALELAAASITGIVIAVGGLAYSLMVQNAVKQYKIMLDKVYNLETRAKELYRKESGLKPPSDDYKLYKDLVFRKCYVACLKKICHHHQRIIKYCDAMARVLNVPLFIVYSGGSLIIAFSMITTTAGKQLPGTATAGVIVCITEVIYMFLFSFLGQRVTDLCKEFRESLYTLKWYECDAEVRSDLLIMQTATKQAFVLSMFGMMPANFETFAAIMNSAYSFYNLVVAMD</sequence>
<keyword evidence="9 10" id="KW-0807">Transducer</keyword>
<protein>
    <recommendedName>
        <fullName evidence="10">Odorant receptor</fullName>
    </recommendedName>
</protein>
<feature type="transmembrane region" description="Helical" evidence="10">
    <location>
        <begin position="207"/>
        <end position="233"/>
    </location>
</feature>
<evidence type="ECO:0000256" key="4">
    <source>
        <dbReference type="ARBA" id="ARBA00022692"/>
    </source>
</evidence>
<feature type="transmembrane region" description="Helical" evidence="10">
    <location>
        <begin position="148"/>
        <end position="170"/>
    </location>
</feature>
<dbReference type="GO" id="GO:0005549">
    <property type="term" value="F:odorant binding"/>
    <property type="evidence" value="ECO:0007669"/>
    <property type="project" value="InterPro"/>
</dbReference>
<comment type="caution">
    <text evidence="10">Lacks conserved residue(s) required for the propagation of feature annotation.</text>
</comment>
<gene>
    <name evidence="11" type="primary">OR33</name>
</gene>
<keyword evidence="8 10" id="KW-0675">Receptor</keyword>
<evidence type="ECO:0000256" key="5">
    <source>
        <dbReference type="ARBA" id="ARBA00022725"/>
    </source>
</evidence>
<evidence type="ECO:0000256" key="2">
    <source>
        <dbReference type="ARBA" id="ARBA00022475"/>
    </source>
</evidence>
<organism evidence="11">
    <name type="scientific">Yemma signatus</name>
    <dbReference type="NCBI Taxonomy" id="300820"/>
    <lineage>
        <taxon>Eukaryota</taxon>
        <taxon>Metazoa</taxon>
        <taxon>Ecdysozoa</taxon>
        <taxon>Arthropoda</taxon>
        <taxon>Hexapoda</taxon>
        <taxon>Insecta</taxon>
        <taxon>Pterygota</taxon>
        <taxon>Neoptera</taxon>
        <taxon>Paraneoptera</taxon>
        <taxon>Hemiptera</taxon>
        <taxon>Heteroptera</taxon>
        <taxon>Panheteroptera</taxon>
        <taxon>Pentatomomorpha</taxon>
        <taxon>Lygaeoidea</taxon>
        <taxon>Berytidae</taxon>
        <taxon>Yemma</taxon>
    </lineage>
</organism>
<feature type="transmembrane region" description="Helical" evidence="10">
    <location>
        <begin position="342"/>
        <end position="362"/>
    </location>
</feature>
<dbReference type="EMBL" id="MG204668">
    <property type="protein sequence ID" value="AXX83034.1"/>
    <property type="molecule type" value="mRNA"/>
</dbReference>
<dbReference type="GO" id="GO:0007165">
    <property type="term" value="P:signal transduction"/>
    <property type="evidence" value="ECO:0007669"/>
    <property type="project" value="UniProtKB-KW"/>
</dbReference>
<feature type="transmembrane region" description="Helical" evidence="10">
    <location>
        <begin position="57"/>
        <end position="78"/>
    </location>
</feature>
<keyword evidence="2" id="KW-1003">Cell membrane</keyword>
<dbReference type="Pfam" id="PF02949">
    <property type="entry name" value="7tm_6"/>
    <property type="match status" value="1"/>
</dbReference>
<keyword evidence="5 10" id="KW-0552">Olfaction</keyword>
<feature type="transmembrane region" description="Helical" evidence="10">
    <location>
        <begin position="309"/>
        <end position="330"/>
    </location>
</feature>
<evidence type="ECO:0000256" key="10">
    <source>
        <dbReference type="RuleBase" id="RU351113"/>
    </source>
</evidence>
<dbReference type="PANTHER" id="PTHR21137">
    <property type="entry name" value="ODORANT RECEPTOR"/>
    <property type="match status" value="1"/>
</dbReference>
<comment type="similarity">
    <text evidence="10">Belongs to the insect chemoreceptor superfamily. Heteromeric odorant receptor channel (TC 1.A.69) family.</text>
</comment>
<evidence type="ECO:0000256" key="7">
    <source>
        <dbReference type="ARBA" id="ARBA00023136"/>
    </source>
</evidence>
<keyword evidence="7 10" id="KW-0472">Membrane</keyword>
<evidence type="ECO:0000256" key="8">
    <source>
        <dbReference type="ARBA" id="ARBA00023170"/>
    </source>
</evidence>
<name>A0A385H6Q5_9HEMI</name>
<dbReference type="PANTHER" id="PTHR21137:SF35">
    <property type="entry name" value="ODORANT RECEPTOR 19A-RELATED"/>
    <property type="match status" value="1"/>
</dbReference>
<accession>A0A385H6Q5</accession>
<evidence type="ECO:0000313" key="11">
    <source>
        <dbReference type="EMBL" id="AXX83034.1"/>
    </source>
</evidence>
<keyword evidence="6 10" id="KW-1133">Transmembrane helix</keyword>
<dbReference type="GO" id="GO:0005886">
    <property type="term" value="C:plasma membrane"/>
    <property type="evidence" value="ECO:0007669"/>
    <property type="project" value="UniProtKB-SubCell"/>
</dbReference>
<evidence type="ECO:0000256" key="9">
    <source>
        <dbReference type="ARBA" id="ARBA00023224"/>
    </source>
</evidence>
<proteinExistence type="evidence at transcript level"/>
<evidence type="ECO:0000256" key="1">
    <source>
        <dbReference type="ARBA" id="ARBA00004651"/>
    </source>
</evidence>
<feature type="transmembrane region" description="Helical" evidence="10">
    <location>
        <begin position="84"/>
        <end position="106"/>
    </location>
</feature>
<evidence type="ECO:0000256" key="3">
    <source>
        <dbReference type="ARBA" id="ARBA00022606"/>
    </source>
</evidence>